<dbReference type="AlphaFoldDB" id="A0A1H8GTQ9"/>
<reference evidence="2 3" key="1">
    <citation type="submission" date="2016-10" db="EMBL/GenBank/DDBJ databases">
        <authorList>
            <person name="de Groot N.N."/>
        </authorList>
    </citation>
    <scope>NUCLEOTIDE SEQUENCE [LARGE SCALE GENOMIC DNA]</scope>
    <source>
        <strain evidence="2 3">DSM 3857</strain>
    </source>
</reference>
<dbReference type="STRING" id="933059.SAMN04488103_105162"/>
<keyword evidence="3" id="KW-1185">Reference proteome</keyword>
<organism evidence="2 3">
    <name type="scientific">Gemmobacter aquatilis</name>
    <dbReference type="NCBI Taxonomy" id="933059"/>
    <lineage>
        <taxon>Bacteria</taxon>
        <taxon>Pseudomonadati</taxon>
        <taxon>Pseudomonadota</taxon>
        <taxon>Alphaproteobacteria</taxon>
        <taxon>Rhodobacterales</taxon>
        <taxon>Paracoccaceae</taxon>
        <taxon>Gemmobacter</taxon>
    </lineage>
</organism>
<dbReference type="SUPFAM" id="SSF46785">
    <property type="entry name" value="Winged helix' DNA-binding domain"/>
    <property type="match status" value="1"/>
</dbReference>
<dbReference type="Pfam" id="PF08279">
    <property type="entry name" value="HTH_11"/>
    <property type="match status" value="1"/>
</dbReference>
<sequence length="117" mass="12580">MSRNDRLFDLVQILRDGRLHRSSDLAQRLGVSTRTIWRDMAVLAGSGLPVEGERGVGYILRAPVTLPPLILTIDELAVLQQFLAATSEAPEGTLPRGARSLAAKIAAVLPQVAEDPA</sequence>
<dbReference type="InterPro" id="IPR036390">
    <property type="entry name" value="WH_DNA-bd_sf"/>
</dbReference>
<accession>A0A1H8GTQ9</accession>
<proteinExistence type="predicted"/>
<dbReference type="InterPro" id="IPR013196">
    <property type="entry name" value="HTH_11"/>
</dbReference>
<dbReference type="EMBL" id="FOCE01000005">
    <property type="protein sequence ID" value="SEN47245.1"/>
    <property type="molecule type" value="Genomic_DNA"/>
</dbReference>
<dbReference type="PANTHER" id="PTHR34580:SF3">
    <property type="entry name" value="PROTEIN PAFB"/>
    <property type="match status" value="1"/>
</dbReference>
<evidence type="ECO:0000313" key="3">
    <source>
        <dbReference type="Proteomes" id="UP000198761"/>
    </source>
</evidence>
<evidence type="ECO:0000259" key="1">
    <source>
        <dbReference type="Pfam" id="PF08279"/>
    </source>
</evidence>
<dbReference type="InterPro" id="IPR051534">
    <property type="entry name" value="CBASS_pafABC_assoc_protein"/>
</dbReference>
<dbReference type="Proteomes" id="UP000198761">
    <property type="component" value="Unassembled WGS sequence"/>
</dbReference>
<name>A0A1H8GTQ9_9RHOB</name>
<gene>
    <name evidence="2" type="ORF">SAMN04488103_105162</name>
</gene>
<dbReference type="InterPro" id="IPR036388">
    <property type="entry name" value="WH-like_DNA-bd_sf"/>
</dbReference>
<dbReference type="PANTHER" id="PTHR34580">
    <property type="match status" value="1"/>
</dbReference>
<dbReference type="RefSeq" id="WP_091301194.1">
    <property type="nucleotide sequence ID" value="NZ_FOCE01000005.1"/>
</dbReference>
<dbReference type="Gene3D" id="1.10.10.10">
    <property type="entry name" value="Winged helix-like DNA-binding domain superfamily/Winged helix DNA-binding domain"/>
    <property type="match status" value="1"/>
</dbReference>
<dbReference type="OrthoDB" id="7173212at2"/>
<protein>
    <submittedName>
        <fullName evidence="2">HTH domain-containing protein</fullName>
    </submittedName>
</protein>
<feature type="domain" description="Helix-turn-helix type 11" evidence="1">
    <location>
        <begin position="6"/>
        <end position="59"/>
    </location>
</feature>
<evidence type="ECO:0000313" key="2">
    <source>
        <dbReference type="EMBL" id="SEN47245.1"/>
    </source>
</evidence>